<gene>
    <name evidence="2" type="ORF">BW892_10240</name>
</gene>
<dbReference type="AlphaFoldDB" id="A0A1S9V107"/>
<organism evidence="2 3">
    <name type="scientific">Bacillus cereus</name>
    <dbReference type="NCBI Taxonomy" id="1396"/>
    <lineage>
        <taxon>Bacteria</taxon>
        <taxon>Bacillati</taxon>
        <taxon>Bacillota</taxon>
        <taxon>Bacilli</taxon>
        <taxon>Bacillales</taxon>
        <taxon>Bacillaceae</taxon>
        <taxon>Bacillus</taxon>
        <taxon>Bacillus cereus group</taxon>
    </lineage>
</organism>
<name>A0A1S9V107_BACCE</name>
<dbReference type="RefSeq" id="WP_256859863.1">
    <property type="nucleotide sequence ID" value="NZ_MUAL01000013.1"/>
</dbReference>
<dbReference type="Pfam" id="PF13271">
    <property type="entry name" value="DUF4062"/>
    <property type="match status" value="1"/>
</dbReference>
<sequence>MARPRVFISSTFYDLKYVREDIARCVRDLGYESILFEKGEIPYGKNQRPEEYCYKEIELCDILVSIIGGRYGSESSEQGYSVTQKELRQALEVGKQVYVFVDKNVQAEFETYKINKDNEQIKFRHVDNRKVYEFLEEVYELPRNNPIFSFESSQEILRILKEQWAGLFQRLLSKEEDGKQLEMINSLKSTMSTLQNIVKVMSEKSETQSTVMKELILLNHPVFSHMRYLLNTGMRIVFMNHEEFTEIMSTFGYWRRENDFPFGDYEEWINIKNGTEYIFKVAKNLFDKNGMLVPESDGWSPSLMQLHESEIFANTASDNLPF</sequence>
<dbReference type="EMBL" id="MUAL01000013">
    <property type="protein sequence ID" value="OOR28119.1"/>
    <property type="molecule type" value="Genomic_DNA"/>
</dbReference>
<evidence type="ECO:0000313" key="2">
    <source>
        <dbReference type="EMBL" id="OOR28119.1"/>
    </source>
</evidence>
<accession>A0A1S9V107</accession>
<evidence type="ECO:0000313" key="3">
    <source>
        <dbReference type="Proteomes" id="UP000191124"/>
    </source>
</evidence>
<proteinExistence type="predicted"/>
<evidence type="ECO:0000259" key="1">
    <source>
        <dbReference type="Pfam" id="PF13271"/>
    </source>
</evidence>
<reference evidence="2 3" key="1">
    <citation type="submission" date="2017-01" db="EMBL/GenBank/DDBJ databases">
        <title>Bacillus cereus isolates.</title>
        <authorList>
            <person name="Beno S.M."/>
        </authorList>
    </citation>
    <scope>NUCLEOTIDE SEQUENCE [LARGE SCALE GENOMIC DNA]</scope>
    <source>
        <strain evidence="2 3">FSL M7-1219</strain>
    </source>
</reference>
<feature type="domain" description="DUF4062" evidence="1">
    <location>
        <begin position="5"/>
        <end position="90"/>
    </location>
</feature>
<dbReference type="InterPro" id="IPR025139">
    <property type="entry name" value="DUF4062"/>
</dbReference>
<comment type="caution">
    <text evidence="2">The sequence shown here is derived from an EMBL/GenBank/DDBJ whole genome shotgun (WGS) entry which is preliminary data.</text>
</comment>
<protein>
    <submittedName>
        <fullName evidence="2">Cation transporter</fullName>
    </submittedName>
</protein>
<dbReference type="Proteomes" id="UP000191124">
    <property type="component" value="Unassembled WGS sequence"/>
</dbReference>